<accession>A0ABT8CZ00</accession>
<reference evidence="3" key="1">
    <citation type="journal article" date="2019" name="Int. J. Syst. Evol. Microbiol.">
        <title>The Global Catalogue of Microorganisms (GCM) 10K type strain sequencing project: providing services to taxonomists for standard genome sequencing and annotation.</title>
        <authorList>
            <consortium name="The Broad Institute Genomics Platform"/>
            <consortium name="The Broad Institute Genome Sequencing Center for Infectious Disease"/>
            <person name="Wu L."/>
            <person name="Ma J."/>
        </authorList>
    </citation>
    <scope>NUCLEOTIDE SEQUENCE [LARGE SCALE GENOMIC DNA]</scope>
    <source>
        <strain evidence="3">CECT 7184</strain>
    </source>
</reference>
<organism evidence="2 3">
    <name type="scientific">Paenimyroides ceti</name>
    <dbReference type="NCBI Taxonomy" id="395087"/>
    <lineage>
        <taxon>Bacteria</taxon>
        <taxon>Pseudomonadati</taxon>
        <taxon>Bacteroidota</taxon>
        <taxon>Flavobacteriia</taxon>
        <taxon>Flavobacteriales</taxon>
        <taxon>Flavobacteriaceae</taxon>
        <taxon>Paenimyroides</taxon>
    </lineage>
</organism>
<comment type="caution">
    <text evidence="2">The sequence shown here is derived from an EMBL/GenBank/DDBJ whole genome shotgun (WGS) entry which is preliminary data.</text>
</comment>
<keyword evidence="1" id="KW-0472">Membrane</keyword>
<name>A0ABT8CZ00_9FLAO</name>
<dbReference type="EMBL" id="JAUFQU010000058">
    <property type="protein sequence ID" value="MDN3709790.1"/>
    <property type="molecule type" value="Genomic_DNA"/>
</dbReference>
<proteinExistence type="predicted"/>
<keyword evidence="1" id="KW-0812">Transmembrane</keyword>
<sequence>MFKKISIKNRIALLYSISFSGLMLLIFSVLYAVVSLSISASVRNILKEEIQHHVNYVKKQPVSAFLKTLIEAFRNQRCRFCKSNASHWVRDF</sequence>
<evidence type="ECO:0000313" key="3">
    <source>
        <dbReference type="Proteomes" id="UP001242368"/>
    </source>
</evidence>
<dbReference type="RefSeq" id="WP_290365231.1">
    <property type="nucleotide sequence ID" value="NZ_JAUFQU010000058.1"/>
</dbReference>
<evidence type="ECO:0000313" key="2">
    <source>
        <dbReference type="EMBL" id="MDN3709790.1"/>
    </source>
</evidence>
<evidence type="ECO:0000256" key="1">
    <source>
        <dbReference type="SAM" id="Phobius"/>
    </source>
</evidence>
<feature type="transmembrane region" description="Helical" evidence="1">
    <location>
        <begin position="12"/>
        <end position="34"/>
    </location>
</feature>
<keyword evidence="1" id="KW-1133">Transmembrane helix</keyword>
<gene>
    <name evidence="2" type="ORF">QW060_22880</name>
</gene>
<keyword evidence="3" id="KW-1185">Reference proteome</keyword>
<dbReference type="Proteomes" id="UP001242368">
    <property type="component" value="Unassembled WGS sequence"/>
</dbReference>
<protein>
    <submittedName>
        <fullName evidence="2">Uncharacterized protein</fullName>
    </submittedName>
</protein>